<organism evidence="12 13">
    <name type="scientific">candidate division TA06 bacterium DG_26</name>
    <dbReference type="NCBI Taxonomy" id="1703771"/>
    <lineage>
        <taxon>Bacteria</taxon>
        <taxon>Bacteria division TA06</taxon>
    </lineage>
</organism>
<dbReference type="InterPro" id="IPR000121">
    <property type="entry name" value="PEP_util_C"/>
</dbReference>
<accession>A0A0S7WDK7</accession>
<dbReference type="AlphaFoldDB" id="A0A0S7WDK7"/>
<dbReference type="Pfam" id="PF02896">
    <property type="entry name" value="PEP-utilizers_C"/>
    <property type="match status" value="1"/>
</dbReference>
<evidence type="ECO:0000256" key="2">
    <source>
        <dbReference type="ARBA" id="ARBA00007837"/>
    </source>
</evidence>
<dbReference type="InterPro" id="IPR010121">
    <property type="entry name" value="Pyruvate_phosphate_dikinase"/>
</dbReference>
<comment type="similarity">
    <text evidence="2">Belongs to the PEP-utilizing enzyme family.</text>
</comment>
<dbReference type="Proteomes" id="UP000051124">
    <property type="component" value="Unassembled WGS sequence"/>
</dbReference>
<dbReference type="Gene3D" id="1.10.189.10">
    <property type="entry name" value="Pyruvate Phosphate Dikinase, domain 2"/>
    <property type="match status" value="1"/>
</dbReference>
<evidence type="ECO:0000313" key="13">
    <source>
        <dbReference type="Proteomes" id="UP000051124"/>
    </source>
</evidence>
<dbReference type="Pfam" id="PF00391">
    <property type="entry name" value="PEP-utilizers"/>
    <property type="match status" value="1"/>
</dbReference>
<dbReference type="SUPFAM" id="SSF52009">
    <property type="entry name" value="Phosphohistidine domain"/>
    <property type="match status" value="1"/>
</dbReference>
<dbReference type="PANTHER" id="PTHR22931:SF9">
    <property type="entry name" value="PYRUVATE, PHOSPHATE DIKINASE 1, CHLOROPLASTIC"/>
    <property type="match status" value="1"/>
</dbReference>
<keyword evidence="12" id="KW-0670">Pyruvate</keyword>
<evidence type="ECO:0000256" key="9">
    <source>
        <dbReference type="ARBA" id="ARBA00032883"/>
    </source>
</evidence>
<dbReference type="PATRIC" id="fig|1703771.3.peg.1591"/>
<evidence type="ECO:0000256" key="4">
    <source>
        <dbReference type="ARBA" id="ARBA00020138"/>
    </source>
</evidence>
<dbReference type="GO" id="GO:0016301">
    <property type="term" value="F:kinase activity"/>
    <property type="evidence" value="ECO:0007669"/>
    <property type="project" value="UniProtKB-KW"/>
</dbReference>
<feature type="domain" description="PEP-utilising enzyme C-terminal" evidence="11">
    <location>
        <begin position="81"/>
        <end position="434"/>
    </location>
</feature>
<dbReference type="Gene3D" id="3.50.30.10">
    <property type="entry name" value="Phosphohistidine domain"/>
    <property type="match status" value="1"/>
</dbReference>
<dbReference type="SUPFAM" id="SSF51621">
    <property type="entry name" value="Phosphoenolpyruvate/pyruvate domain"/>
    <property type="match status" value="1"/>
</dbReference>
<dbReference type="GO" id="GO:0046872">
    <property type="term" value="F:metal ion binding"/>
    <property type="evidence" value="ECO:0007669"/>
    <property type="project" value="UniProtKB-KW"/>
</dbReference>
<keyword evidence="8" id="KW-0460">Magnesium</keyword>
<evidence type="ECO:0000256" key="1">
    <source>
        <dbReference type="ARBA" id="ARBA00001946"/>
    </source>
</evidence>
<dbReference type="InterPro" id="IPR040442">
    <property type="entry name" value="Pyrv_kinase-like_dom_sf"/>
</dbReference>
<dbReference type="PANTHER" id="PTHR22931">
    <property type="entry name" value="PHOSPHOENOLPYRUVATE DIKINASE-RELATED"/>
    <property type="match status" value="1"/>
</dbReference>
<evidence type="ECO:0000256" key="6">
    <source>
        <dbReference type="ARBA" id="ARBA00022723"/>
    </source>
</evidence>
<evidence type="ECO:0000256" key="7">
    <source>
        <dbReference type="ARBA" id="ARBA00022777"/>
    </source>
</evidence>
<dbReference type="EMBL" id="LIZT01000130">
    <property type="protein sequence ID" value="KPJ48250.1"/>
    <property type="molecule type" value="Genomic_DNA"/>
</dbReference>
<feature type="domain" description="PEP-utilising enzyme mobile" evidence="10">
    <location>
        <begin position="1"/>
        <end position="47"/>
    </location>
</feature>
<evidence type="ECO:0000256" key="8">
    <source>
        <dbReference type="ARBA" id="ARBA00022842"/>
    </source>
</evidence>
<evidence type="ECO:0000313" key="12">
    <source>
        <dbReference type="EMBL" id="KPJ48250.1"/>
    </source>
</evidence>
<name>A0A0S7WDK7_UNCT6</name>
<dbReference type="Gene3D" id="3.20.20.60">
    <property type="entry name" value="Phosphoenolpyruvate-binding domains"/>
    <property type="match status" value="1"/>
</dbReference>
<dbReference type="InterPro" id="IPR008279">
    <property type="entry name" value="PEP-util_enz_mobile_dom"/>
</dbReference>
<evidence type="ECO:0000259" key="11">
    <source>
        <dbReference type="Pfam" id="PF02896"/>
    </source>
</evidence>
<evidence type="ECO:0000256" key="5">
    <source>
        <dbReference type="ARBA" id="ARBA00022679"/>
    </source>
</evidence>
<dbReference type="EC" id="2.7.9.1" evidence="3"/>
<evidence type="ECO:0000259" key="10">
    <source>
        <dbReference type="Pfam" id="PF00391"/>
    </source>
</evidence>
<comment type="cofactor">
    <cofactor evidence="1">
        <name>Mg(2+)</name>
        <dbReference type="ChEBI" id="CHEBI:18420"/>
    </cofactor>
</comment>
<dbReference type="GO" id="GO:0050242">
    <property type="term" value="F:pyruvate, phosphate dikinase activity"/>
    <property type="evidence" value="ECO:0007669"/>
    <property type="project" value="UniProtKB-EC"/>
</dbReference>
<feature type="non-terminal residue" evidence="12">
    <location>
        <position position="1"/>
    </location>
</feature>
<comment type="caution">
    <text evidence="12">The sequence shown here is derived from an EMBL/GenBank/DDBJ whole genome shotgun (WGS) entry which is preliminary data.</text>
</comment>
<dbReference type="InterPro" id="IPR036637">
    <property type="entry name" value="Phosphohistidine_dom_sf"/>
</dbReference>
<sequence>AVVARGMGKCCVAGCGSIQVDYDAELFRVGELSVKKGDYVSLDGTSGEVMLGEVPSIESEITRVISGEMKPEDSKIYVHYEKLMSWADEIRRLGVRTNADNPEDAALARNFGAEGIGLARTEHMFFGERLPEVRKLIIAEDEKERREAIAKLLPMQKDDFKGIFRAMDGLPVIVRLLDPPLHEFLPKTEEIEAEVAKAEERGEKSRVDELQELRVKTERLKESNPMLGHRGCRVGITFPDIYEMQVRAICEAACELKKEGLNPIPEIMIPVVSHVNELAEIKAYTKKRAEEVMSEQGVKIDYLFGTMIELPRAALTADEIAKEVDFFSYGTNDLTQTTYGFSRDDVEEKFLPVYIDKRILVDNPFAVLDPKGVGELVKIGKDRGRASNPSLEVGICGEHGGEPKSIDFCHRIGLDYVSCSPYRVPIARLAAAHAVLKEESPENE</sequence>
<reference evidence="12 13" key="1">
    <citation type="journal article" date="2015" name="Microbiome">
        <title>Genomic resolution of linkages in carbon, nitrogen, and sulfur cycling among widespread estuary sediment bacteria.</title>
        <authorList>
            <person name="Baker B.J."/>
            <person name="Lazar C.S."/>
            <person name="Teske A.P."/>
            <person name="Dick G.J."/>
        </authorList>
    </citation>
    <scope>NUCLEOTIDE SEQUENCE [LARGE SCALE GENOMIC DNA]</scope>
    <source>
        <strain evidence="12">DG_26</strain>
    </source>
</reference>
<keyword evidence="7 12" id="KW-0418">Kinase</keyword>
<dbReference type="InterPro" id="IPR015813">
    <property type="entry name" value="Pyrv/PenolPyrv_kinase-like_dom"/>
</dbReference>
<keyword evidence="6" id="KW-0479">Metal-binding</keyword>
<protein>
    <recommendedName>
        <fullName evidence="4">Pyruvate, phosphate dikinase</fullName>
        <ecNumber evidence="3">2.7.9.1</ecNumber>
    </recommendedName>
    <alternativeName>
        <fullName evidence="9">Pyruvate, orthophosphate dikinase</fullName>
    </alternativeName>
</protein>
<gene>
    <name evidence="12" type="ORF">AMJ40_07850</name>
</gene>
<proteinExistence type="inferred from homology"/>
<keyword evidence="5 12" id="KW-0808">Transferase</keyword>
<evidence type="ECO:0000256" key="3">
    <source>
        <dbReference type="ARBA" id="ARBA00011994"/>
    </source>
</evidence>